<feature type="domain" description="ABC transmembrane type-1" evidence="9">
    <location>
        <begin position="359"/>
        <end position="542"/>
    </location>
</feature>
<feature type="transmembrane region" description="Helical" evidence="7">
    <location>
        <begin position="366"/>
        <end position="385"/>
    </location>
</feature>
<organism evidence="10 11">
    <name type="scientific">Streptomyces viridochromogenes</name>
    <dbReference type="NCBI Taxonomy" id="1938"/>
    <lineage>
        <taxon>Bacteria</taxon>
        <taxon>Bacillati</taxon>
        <taxon>Actinomycetota</taxon>
        <taxon>Actinomycetes</taxon>
        <taxon>Kitasatosporales</taxon>
        <taxon>Streptomycetaceae</taxon>
        <taxon>Streptomyces</taxon>
    </lineage>
</organism>
<dbReference type="CDD" id="cd06261">
    <property type="entry name" value="TM_PBP2"/>
    <property type="match status" value="2"/>
</dbReference>
<gene>
    <name evidence="10" type="ORF">ACM01_24735</name>
</gene>
<dbReference type="AlphaFoldDB" id="A0A0J7ZAG7"/>
<proteinExistence type="inferred from homology"/>
<sequence length="550" mass="56895">MTLLALAVTACWAVVDLRINIATLVDGAHNAVDFTGRMLPLDFPPLAELVRLAGESLSIAVCATLMSLVLSVPVSMLAARNITSNAYARGGARGVIVLARAIPDVIMAIAAVRVFGLGATAGVVAMGLHSVGMVGKLYADSLEEVDEGPRRALRAAGASRPQELVAAVLPQVLPAFIATALHRLDINLRGSVLLGFVGVGGIGFEIAQSFQRLDYRRGMALAVVVLALCLAMELLSGTVRHAILRGAVQEGKARRNRLTSRLPGRGRGRDLGRGTAVNGTGAPAVRTSVRPGGSPTWPLARVRRWTYAVVTVVVLWACVRGAELSATQLAAGLADLPSVLGQYLPPTAPGGLEGLFDALWVTVKTALAGTVLGMVLAVPVGVLAARNTSPSPRVSRVFRTLTVAVRGIPEVVLAIVLVVVTGLGPVAGALALAVGSLGLLGKLVADSLEELDPGPARSLVATGASRGQVFFAAVLPQALPALAGHTLYQLDVNIRAATLLGVVGAGGIGFELLNAARVLEFGLVTTIVLMLLTVTLITEAFAMWIRRVLA</sequence>
<evidence type="ECO:0000313" key="11">
    <source>
        <dbReference type="Proteomes" id="UP000037432"/>
    </source>
</evidence>
<dbReference type="PANTHER" id="PTHR30043:SF1">
    <property type="entry name" value="ABC TRANSPORT SYSTEM PERMEASE PROTEIN P69"/>
    <property type="match status" value="1"/>
</dbReference>
<feature type="transmembrane region" description="Helical" evidence="7">
    <location>
        <begin position="164"/>
        <end position="181"/>
    </location>
</feature>
<name>A0A0J7ZAG7_STRVR</name>
<dbReference type="Pfam" id="PF00528">
    <property type="entry name" value="BPD_transp_1"/>
    <property type="match status" value="2"/>
</dbReference>
<dbReference type="GO" id="GO:0015416">
    <property type="term" value="F:ABC-type phosphonate transporter activity"/>
    <property type="evidence" value="ECO:0007669"/>
    <property type="project" value="InterPro"/>
</dbReference>
<evidence type="ECO:0000256" key="5">
    <source>
        <dbReference type="ARBA" id="ARBA00022989"/>
    </source>
</evidence>
<comment type="caution">
    <text evidence="10">The sequence shown here is derived from an EMBL/GenBank/DDBJ whole genome shotgun (WGS) entry which is preliminary data.</text>
</comment>
<dbReference type="SUPFAM" id="SSF161098">
    <property type="entry name" value="MetI-like"/>
    <property type="match status" value="2"/>
</dbReference>
<dbReference type="Proteomes" id="UP000037432">
    <property type="component" value="Unassembled WGS sequence"/>
</dbReference>
<feature type="transmembrane region" description="Helical" evidence="7">
    <location>
        <begin position="57"/>
        <end position="79"/>
    </location>
</feature>
<dbReference type="EMBL" id="LFNT01000030">
    <property type="protein sequence ID" value="KMS72123.1"/>
    <property type="molecule type" value="Genomic_DNA"/>
</dbReference>
<evidence type="ECO:0000256" key="3">
    <source>
        <dbReference type="ARBA" id="ARBA00022475"/>
    </source>
</evidence>
<dbReference type="InterPro" id="IPR035906">
    <property type="entry name" value="MetI-like_sf"/>
</dbReference>
<reference evidence="10 11" key="1">
    <citation type="submission" date="2015-06" db="EMBL/GenBank/DDBJ databases">
        <authorList>
            <person name="Ju K.-S."/>
            <person name="Doroghazi J.R."/>
            <person name="Metcalf W.W."/>
        </authorList>
    </citation>
    <scope>NUCLEOTIDE SEQUENCE [LARGE SCALE GENOMIC DNA]</scope>
    <source>
        <strain evidence="10 11">NRRL 3414</strain>
    </source>
</reference>
<dbReference type="GO" id="GO:0005886">
    <property type="term" value="C:plasma membrane"/>
    <property type="evidence" value="ECO:0007669"/>
    <property type="project" value="UniProtKB-SubCell"/>
</dbReference>
<dbReference type="PANTHER" id="PTHR30043">
    <property type="entry name" value="PHOSPHONATES TRANSPORT SYSTEM PERMEASE PROTEIN"/>
    <property type="match status" value="1"/>
</dbReference>
<protein>
    <submittedName>
        <fullName evidence="10">Phosphonate ABC transporter permease</fullName>
    </submittedName>
</protein>
<evidence type="ECO:0000313" key="10">
    <source>
        <dbReference type="EMBL" id="KMS72123.1"/>
    </source>
</evidence>
<evidence type="ECO:0000256" key="2">
    <source>
        <dbReference type="ARBA" id="ARBA00022448"/>
    </source>
</evidence>
<dbReference type="PATRIC" id="fig|1938.3.peg.8936"/>
<dbReference type="InterPro" id="IPR000515">
    <property type="entry name" value="MetI-like"/>
</dbReference>
<dbReference type="Gene3D" id="1.10.3720.10">
    <property type="entry name" value="MetI-like"/>
    <property type="match status" value="2"/>
</dbReference>
<feature type="transmembrane region" description="Helical" evidence="7">
    <location>
        <begin position="193"/>
        <end position="211"/>
    </location>
</feature>
<keyword evidence="4 7" id="KW-0812">Transmembrane</keyword>
<feature type="domain" description="ABC transmembrane type-1" evidence="9">
    <location>
        <begin position="53"/>
        <end position="236"/>
    </location>
</feature>
<dbReference type="PROSITE" id="PS50928">
    <property type="entry name" value="ABC_TM1"/>
    <property type="match status" value="2"/>
</dbReference>
<feature type="transmembrane region" description="Helical" evidence="7">
    <location>
        <begin position="217"/>
        <end position="235"/>
    </location>
</feature>
<dbReference type="InterPro" id="IPR005769">
    <property type="entry name" value="PhnE/PtxC"/>
</dbReference>
<feature type="transmembrane region" description="Helical" evidence="7">
    <location>
        <begin position="521"/>
        <end position="545"/>
    </location>
</feature>
<comment type="subcellular location">
    <subcellularLocation>
        <location evidence="1 7">Cell membrane</location>
        <topology evidence="1 7">Multi-pass membrane protein</topology>
    </subcellularLocation>
</comment>
<keyword evidence="2 7" id="KW-0813">Transport</keyword>
<feature type="region of interest" description="Disordered" evidence="8">
    <location>
        <begin position="255"/>
        <end position="277"/>
    </location>
</feature>
<keyword evidence="3" id="KW-1003">Cell membrane</keyword>
<evidence type="ECO:0000256" key="1">
    <source>
        <dbReference type="ARBA" id="ARBA00004651"/>
    </source>
</evidence>
<evidence type="ECO:0000259" key="9">
    <source>
        <dbReference type="PROSITE" id="PS50928"/>
    </source>
</evidence>
<evidence type="ECO:0000256" key="7">
    <source>
        <dbReference type="RuleBase" id="RU363032"/>
    </source>
</evidence>
<dbReference type="NCBIfam" id="TIGR01097">
    <property type="entry name" value="PhnE"/>
    <property type="match status" value="2"/>
</dbReference>
<evidence type="ECO:0000256" key="4">
    <source>
        <dbReference type="ARBA" id="ARBA00022692"/>
    </source>
</evidence>
<keyword evidence="6 7" id="KW-0472">Membrane</keyword>
<feature type="transmembrane region" description="Helical" evidence="7">
    <location>
        <begin position="494"/>
        <end position="514"/>
    </location>
</feature>
<evidence type="ECO:0000256" key="6">
    <source>
        <dbReference type="ARBA" id="ARBA00023136"/>
    </source>
</evidence>
<evidence type="ECO:0000256" key="8">
    <source>
        <dbReference type="SAM" id="MobiDB-lite"/>
    </source>
</evidence>
<comment type="similarity">
    <text evidence="7">Belongs to the binding-protein-dependent transport system permease family.</text>
</comment>
<keyword evidence="5 7" id="KW-1133">Transmembrane helix</keyword>
<accession>A0A0J7ZAG7</accession>
<feature type="transmembrane region" description="Helical" evidence="7">
    <location>
        <begin position="305"/>
        <end position="322"/>
    </location>
</feature>
<feature type="transmembrane region" description="Helical" evidence="7">
    <location>
        <begin position="105"/>
        <end position="128"/>
    </location>
</feature>